<dbReference type="STRING" id="1576480.XU08_C0003G0030"/>
<dbReference type="InterPro" id="IPR045660">
    <property type="entry name" value="DUF6390"/>
</dbReference>
<sequence>MDGLLRAGRYAFGPNRLHYCGPDANAEILAHIREGVADPGLAKLLSAFQTMYPYLLHIAHANEIKDPFNERVVEAYWVGNELLENISQKQFYRHLREGLRLKDRLGGKAFDRLTAKIEQGAVPHHSFHVLDIWKRTGHEEREHTLESIDSCRVSWGTVREINGPKIMVESEPILYENRKLRLGETTLRPITRRLEQEPDLDRLKIGDLVTIHWGVLCEVVNPRQLNFLRRYTLRHLNLANQTI</sequence>
<dbReference type="Proteomes" id="UP000051297">
    <property type="component" value="Unassembled WGS sequence"/>
</dbReference>
<name>A0A0T5ZXG3_UNCKA</name>
<comment type="caution">
    <text evidence="1">The sequence shown here is derived from an EMBL/GenBank/DDBJ whole genome shotgun (WGS) entry which is preliminary data.</text>
</comment>
<evidence type="ECO:0000313" key="2">
    <source>
        <dbReference type="Proteomes" id="UP000051297"/>
    </source>
</evidence>
<proteinExistence type="predicted"/>
<dbReference type="Pfam" id="PF19927">
    <property type="entry name" value="DUF6390"/>
    <property type="match status" value="1"/>
</dbReference>
<evidence type="ECO:0000313" key="1">
    <source>
        <dbReference type="EMBL" id="KRT67358.1"/>
    </source>
</evidence>
<accession>A0A0T5ZXG3</accession>
<dbReference type="AlphaFoldDB" id="A0A0T5ZXG3"/>
<protein>
    <submittedName>
        <fullName evidence="1">Uncharacterized protein</fullName>
    </submittedName>
</protein>
<dbReference type="EMBL" id="LDXK01000003">
    <property type="protein sequence ID" value="KRT67358.1"/>
    <property type="molecule type" value="Genomic_DNA"/>
</dbReference>
<reference evidence="1 2" key="1">
    <citation type="submission" date="2015-05" db="EMBL/GenBank/DDBJ databases">
        <title>Critical biogeochemical functions in the subsurface are associated with bacteria from new phyla and little studied lineages.</title>
        <authorList>
            <person name="Hug L.A."/>
            <person name="Thomas B.C."/>
            <person name="Sharon I."/>
            <person name="Brown C.T."/>
            <person name="Sharma R."/>
            <person name="Hettich R.L."/>
            <person name="Wilkins M.J."/>
            <person name="Williams K.H."/>
            <person name="Singh A."/>
            <person name="Banfield J.F."/>
        </authorList>
    </citation>
    <scope>NUCLEOTIDE SEQUENCE [LARGE SCALE GENOMIC DNA]</scope>
    <source>
        <strain evidence="1">CSP1-7</strain>
    </source>
</reference>
<gene>
    <name evidence="1" type="ORF">XU08_C0003G0030</name>
</gene>
<organism evidence="1 2">
    <name type="scientific">candidate division WWE3 bacterium CSP1-7</name>
    <dbReference type="NCBI Taxonomy" id="1576480"/>
    <lineage>
        <taxon>Bacteria</taxon>
        <taxon>Katanobacteria</taxon>
    </lineage>
</organism>